<keyword evidence="1" id="KW-1133">Transmembrane helix</keyword>
<feature type="transmembrane region" description="Helical" evidence="1">
    <location>
        <begin position="58"/>
        <end position="80"/>
    </location>
</feature>
<gene>
    <name evidence="2" type="ORF">CA85_27020</name>
</gene>
<keyword evidence="3" id="KW-1185">Reference proteome</keyword>
<feature type="transmembrane region" description="Helical" evidence="1">
    <location>
        <begin position="7"/>
        <end position="38"/>
    </location>
</feature>
<organism evidence="2 3">
    <name type="scientific">Allorhodopirellula solitaria</name>
    <dbReference type="NCBI Taxonomy" id="2527987"/>
    <lineage>
        <taxon>Bacteria</taxon>
        <taxon>Pseudomonadati</taxon>
        <taxon>Planctomycetota</taxon>
        <taxon>Planctomycetia</taxon>
        <taxon>Pirellulales</taxon>
        <taxon>Pirellulaceae</taxon>
        <taxon>Allorhodopirellula</taxon>
    </lineage>
</organism>
<dbReference type="EMBL" id="SJPK01000005">
    <property type="protein sequence ID" value="TWT66605.1"/>
    <property type="molecule type" value="Genomic_DNA"/>
</dbReference>
<dbReference type="RefSeq" id="WP_146391680.1">
    <property type="nucleotide sequence ID" value="NZ_SJPK01000005.1"/>
</dbReference>
<sequence>MKPRSPFALVAIVASPTLFISLALLALVVCVICILAILDSGYGGPGFAGVKIPNEASLRRTLGMTASASLMVATASSIWAVRVSSGLVRCVAVVPLLVTLGTWTFVVLGTIY</sequence>
<dbReference type="AlphaFoldDB" id="A0A5C5XXH9"/>
<comment type="caution">
    <text evidence="2">The sequence shown here is derived from an EMBL/GenBank/DDBJ whole genome shotgun (WGS) entry which is preliminary data.</text>
</comment>
<name>A0A5C5XXH9_9BACT</name>
<evidence type="ECO:0000313" key="3">
    <source>
        <dbReference type="Proteomes" id="UP000318053"/>
    </source>
</evidence>
<protein>
    <submittedName>
        <fullName evidence="2">Uncharacterized protein</fullName>
    </submittedName>
</protein>
<dbReference type="Proteomes" id="UP000318053">
    <property type="component" value="Unassembled WGS sequence"/>
</dbReference>
<evidence type="ECO:0000256" key="1">
    <source>
        <dbReference type="SAM" id="Phobius"/>
    </source>
</evidence>
<accession>A0A5C5XXH9</accession>
<keyword evidence="1" id="KW-0472">Membrane</keyword>
<proteinExistence type="predicted"/>
<keyword evidence="1" id="KW-0812">Transmembrane</keyword>
<feature type="transmembrane region" description="Helical" evidence="1">
    <location>
        <begin position="87"/>
        <end position="111"/>
    </location>
</feature>
<evidence type="ECO:0000313" key="2">
    <source>
        <dbReference type="EMBL" id="TWT66605.1"/>
    </source>
</evidence>
<reference evidence="2 3" key="1">
    <citation type="submission" date="2019-02" db="EMBL/GenBank/DDBJ databases">
        <title>Deep-cultivation of Planctomycetes and their phenomic and genomic characterization uncovers novel biology.</title>
        <authorList>
            <person name="Wiegand S."/>
            <person name="Jogler M."/>
            <person name="Boedeker C."/>
            <person name="Pinto D."/>
            <person name="Vollmers J."/>
            <person name="Rivas-Marin E."/>
            <person name="Kohn T."/>
            <person name="Peeters S.H."/>
            <person name="Heuer A."/>
            <person name="Rast P."/>
            <person name="Oberbeckmann S."/>
            <person name="Bunk B."/>
            <person name="Jeske O."/>
            <person name="Meyerdierks A."/>
            <person name="Storesund J.E."/>
            <person name="Kallscheuer N."/>
            <person name="Luecker S."/>
            <person name="Lage O.M."/>
            <person name="Pohl T."/>
            <person name="Merkel B.J."/>
            <person name="Hornburger P."/>
            <person name="Mueller R.-W."/>
            <person name="Bruemmer F."/>
            <person name="Labrenz M."/>
            <person name="Spormann A.M."/>
            <person name="Op Den Camp H."/>
            <person name="Overmann J."/>
            <person name="Amann R."/>
            <person name="Jetten M.S.M."/>
            <person name="Mascher T."/>
            <person name="Medema M.H."/>
            <person name="Devos D.P."/>
            <person name="Kaster A.-K."/>
            <person name="Ovreas L."/>
            <person name="Rohde M."/>
            <person name="Galperin M.Y."/>
            <person name="Jogler C."/>
        </authorList>
    </citation>
    <scope>NUCLEOTIDE SEQUENCE [LARGE SCALE GENOMIC DNA]</scope>
    <source>
        <strain evidence="2 3">CA85</strain>
    </source>
</reference>